<evidence type="ECO:0000256" key="2">
    <source>
        <dbReference type="ARBA" id="ARBA00023015"/>
    </source>
</evidence>
<evidence type="ECO:0000313" key="10">
    <source>
        <dbReference type="Proteomes" id="UP000829196"/>
    </source>
</evidence>
<dbReference type="AlphaFoldDB" id="A0A8T3AVW7"/>
<feature type="coiled-coil region" evidence="6">
    <location>
        <begin position="154"/>
        <end position="226"/>
    </location>
</feature>
<dbReference type="GO" id="GO:0000981">
    <property type="term" value="F:DNA-binding transcription factor activity, RNA polymerase II-specific"/>
    <property type="evidence" value="ECO:0007669"/>
    <property type="project" value="TreeGrafter"/>
</dbReference>
<name>A0A8T3AVW7_DENNO</name>
<keyword evidence="2" id="KW-0805">Transcription regulation</keyword>
<keyword evidence="3" id="KW-0238">DNA-binding</keyword>
<dbReference type="GO" id="GO:0000978">
    <property type="term" value="F:RNA polymerase II cis-regulatory region sequence-specific DNA binding"/>
    <property type="evidence" value="ECO:0007669"/>
    <property type="project" value="TreeGrafter"/>
</dbReference>
<evidence type="ECO:0000256" key="1">
    <source>
        <dbReference type="ARBA" id="ARBA00004123"/>
    </source>
</evidence>
<dbReference type="PANTHER" id="PTHR11945:SF629">
    <property type="entry name" value="OS02G0164450 PROTEIN"/>
    <property type="match status" value="1"/>
</dbReference>
<dbReference type="GO" id="GO:0045944">
    <property type="term" value="P:positive regulation of transcription by RNA polymerase II"/>
    <property type="evidence" value="ECO:0007669"/>
    <property type="project" value="InterPro"/>
</dbReference>
<protein>
    <recommendedName>
        <fullName evidence="8">MADS-box domain-containing protein</fullName>
    </recommendedName>
</protein>
<dbReference type="InterPro" id="IPR033896">
    <property type="entry name" value="MEF2-like_N"/>
</dbReference>
<accession>A0A8T3AVW7</accession>
<comment type="caution">
    <text evidence="9">The sequence shown here is derived from an EMBL/GenBank/DDBJ whole genome shotgun (WGS) entry which is preliminary data.</text>
</comment>
<dbReference type="Proteomes" id="UP000829196">
    <property type="component" value="Unassembled WGS sequence"/>
</dbReference>
<evidence type="ECO:0000256" key="6">
    <source>
        <dbReference type="SAM" id="Coils"/>
    </source>
</evidence>
<dbReference type="InterPro" id="IPR036879">
    <property type="entry name" value="TF_MADSbox_sf"/>
</dbReference>
<dbReference type="SMART" id="SM00432">
    <property type="entry name" value="MADS"/>
    <property type="match status" value="1"/>
</dbReference>
<dbReference type="OrthoDB" id="1390705at2759"/>
<evidence type="ECO:0000256" key="3">
    <source>
        <dbReference type="ARBA" id="ARBA00023125"/>
    </source>
</evidence>
<dbReference type="GO" id="GO:0005634">
    <property type="term" value="C:nucleus"/>
    <property type="evidence" value="ECO:0007669"/>
    <property type="project" value="UniProtKB-SubCell"/>
</dbReference>
<keyword evidence="4" id="KW-0804">Transcription</keyword>
<proteinExistence type="predicted"/>
<feature type="domain" description="MADS-box" evidence="8">
    <location>
        <begin position="60"/>
        <end position="120"/>
    </location>
</feature>
<evidence type="ECO:0000259" key="8">
    <source>
        <dbReference type="PROSITE" id="PS50066"/>
    </source>
</evidence>
<reference evidence="9" key="1">
    <citation type="journal article" date="2022" name="Front. Genet.">
        <title>Chromosome-Scale Assembly of the Dendrobium nobile Genome Provides Insights Into the Molecular Mechanism of the Biosynthesis of the Medicinal Active Ingredient of Dendrobium.</title>
        <authorList>
            <person name="Xu Q."/>
            <person name="Niu S.-C."/>
            <person name="Li K.-L."/>
            <person name="Zheng P.-J."/>
            <person name="Zhang X.-J."/>
            <person name="Jia Y."/>
            <person name="Liu Y."/>
            <person name="Niu Y.-X."/>
            <person name="Yu L.-H."/>
            <person name="Chen D.-F."/>
            <person name="Zhang G.-Q."/>
        </authorList>
    </citation>
    <scope>NUCLEOTIDE SEQUENCE</scope>
    <source>
        <tissue evidence="9">Leaf</tissue>
    </source>
</reference>
<dbReference type="GO" id="GO:0046983">
    <property type="term" value="F:protein dimerization activity"/>
    <property type="evidence" value="ECO:0007669"/>
    <property type="project" value="InterPro"/>
</dbReference>
<dbReference type="SUPFAM" id="SSF55455">
    <property type="entry name" value="SRF-like"/>
    <property type="match status" value="1"/>
</dbReference>
<dbReference type="CDD" id="cd00265">
    <property type="entry name" value="MADS_MEF2_like"/>
    <property type="match status" value="1"/>
</dbReference>
<dbReference type="SMR" id="A0A8T3AVW7"/>
<keyword evidence="5" id="KW-0539">Nucleus</keyword>
<keyword evidence="6" id="KW-0175">Coiled coil</keyword>
<dbReference type="Gene3D" id="3.40.1810.10">
    <property type="entry name" value="Transcription factor, MADS-box"/>
    <property type="match status" value="1"/>
</dbReference>
<dbReference type="PRINTS" id="PR00404">
    <property type="entry name" value="MADSDOMAIN"/>
</dbReference>
<evidence type="ECO:0000313" key="9">
    <source>
        <dbReference type="EMBL" id="KAI0500257.1"/>
    </source>
</evidence>
<evidence type="ECO:0000256" key="4">
    <source>
        <dbReference type="ARBA" id="ARBA00023163"/>
    </source>
</evidence>
<dbReference type="PROSITE" id="PS50066">
    <property type="entry name" value="MADS_BOX_2"/>
    <property type="match status" value="1"/>
</dbReference>
<evidence type="ECO:0000256" key="5">
    <source>
        <dbReference type="ARBA" id="ARBA00023242"/>
    </source>
</evidence>
<gene>
    <name evidence="9" type="ORF">KFK09_018467</name>
</gene>
<comment type="subcellular location">
    <subcellularLocation>
        <location evidence="1">Nucleus</location>
    </subcellularLocation>
</comment>
<feature type="region of interest" description="Disordered" evidence="7">
    <location>
        <begin position="1"/>
        <end position="31"/>
    </location>
</feature>
<dbReference type="PANTHER" id="PTHR11945">
    <property type="entry name" value="MADS BOX PROTEIN"/>
    <property type="match status" value="1"/>
</dbReference>
<sequence length="594" mass="65054">MSTDWKSLGLPMKKKSSPSSTTPSPSSPLVGSEVARTSRAWLSFFGQNQMMMARKKRHSIGRQKIAIKRIENEEARQVCFSKRRAGVFKKAIELSILCGAEIGIVVFSPAGKPFSFGHPSLDYITKRFLGGGCSGSGGEVVGPLCGMFVEGQKLLQLNQEHAGLTEKLEETRRMRADLEAEVAAQRGVSTGLPCYVEVHEMGVEELESFQKRLEELRRGVANRHEELEIICMDTKVARGGVPPRLGYGGGYLGGYNGLYLTPAPVGGFYGHGQDMNMSFRFGDRWVFAHRSYFVYGCFMKVIKWSPLLDLSEESPIVPVWLSFPGLRPHLFSSRILFGMGSIFGRPIQTDNAIASGSHPSVARVLVEIDVTKFYSNSVWLGLKKLGRWPLCLIPFPLLPLSQLLFLFVIILRDAVLPAVDCLVVSSDALVPSVTAGMVVDPVLISPAVNDSNGVADGSIVSVNNVYVVDTPIAESPVLPDAIVVTNVESERVGKLNVTATCSNYLIDAPVSLVHTRSIANQLGDKSGFDIRNHVDWLHGSSEYESEFEFSDCGVTSPELCGGFDPGNEFSLIRDRPVCSAASRGRFRGRGRRRR</sequence>
<keyword evidence="10" id="KW-1185">Reference proteome</keyword>
<dbReference type="EMBL" id="JAGYWB010000013">
    <property type="protein sequence ID" value="KAI0500257.1"/>
    <property type="molecule type" value="Genomic_DNA"/>
</dbReference>
<dbReference type="Pfam" id="PF00319">
    <property type="entry name" value="SRF-TF"/>
    <property type="match status" value="1"/>
</dbReference>
<organism evidence="9 10">
    <name type="scientific">Dendrobium nobile</name>
    <name type="common">Orchid</name>
    <dbReference type="NCBI Taxonomy" id="94219"/>
    <lineage>
        <taxon>Eukaryota</taxon>
        <taxon>Viridiplantae</taxon>
        <taxon>Streptophyta</taxon>
        <taxon>Embryophyta</taxon>
        <taxon>Tracheophyta</taxon>
        <taxon>Spermatophyta</taxon>
        <taxon>Magnoliopsida</taxon>
        <taxon>Liliopsida</taxon>
        <taxon>Asparagales</taxon>
        <taxon>Orchidaceae</taxon>
        <taxon>Epidendroideae</taxon>
        <taxon>Malaxideae</taxon>
        <taxon>Dendrobiinae</taxon>
        <taxon>Dendrobium</taxon>
    </lineage>
</organism>
<feature type="compositionally biased region" description="Low complexity" evidence="7">
    <location>
        <begin position="17"/>
        <end position="28"/>
    </location>
</feature>
<evidence type="ECO:0000256" key="7">
    <source>
        <dbReference type="SAM" id="MobiDB-lite"/>
    </source>
</evidence>
<dbReference type="FunFam" id="3.40.1810.10:FF:000006">
    <property type="entry name" value="Agamous-like MADS-box protein AGL62"/>
    <property type="match status" value="1"/>
</dbReference>
<dbReference type="InterPro" id="IPR002100">
    <property type="entry name" value="TF_MADSbox"/>
</dbReference>